<keyword evidence="1" id="KW-0732">Signal</keyword>
<feature type="signal peptide" evidence="1">
    <location>
        <begin position="1"/>
        <end position="20"/>
    </location>
</feature>
<organism evidence="2 3">
    <name type="scientific">Orbilia ellipsospora</name>
    <dbReference type="NCBI Taxonomy" id="2528407"/>
    <lineage>
        <taxon>Eukaryota</taxon>
        <taxon>Fungi</taxon>
        <taxon>Dikarya</taxon>
        <taxon>Ascomycota</taxon>
        <taxon>Pezizomycotina</taxon>
        <taxon>Orbiliomycetes</taxon>
        <taxon>Orbiliales</taxon>
        <taxon>Orbiliaceae</taxon>
        <taxon>Orbilia</taxon>
    </lineage>
</organism>
<evidence type="ECO:0000313" key="3">
    <source>
        <dbReference type="Proteomes" id="UP001365542"/>
    </source>
</evidence>
<evidence type="ECO:0000313" key="2">
    <source>
        <dbReference type="EMBL" id="KAK6535564.1"/>
    </source>
</evidence>
<dbReference type="Proteomes" id="UP001365542">
    <property type="component" value="Unassembled WGS sequence"/>
</dbReference>
<comment type="caution">
    <text evidence="2">The sequence shown here is derived from an EMBL/GenBank/DDBJ whole genome shotgun (WGS) entry which is preliminary data.</text>
</comment>
<proteinExistence type="predicted"/>
<feature type="chain" id="PRO_5043922933" evidence="1">
    <location>
        <begin position="21"/>
        <end position="127"/>
    </location>
</feature>
<dbReference type="AlphaFoldDB" id="A0AAV9X5G1"/>
<protein>
    <submittedName>
        <fullName evidence="2">Uncharacterized protein</fullName>
    </submittedName>
</protein>
<dbReference type="EMBL" id="JAVHJO010000010">
    <property type="protein sequence ID" value="KAK6535564.1"/>
    <property type="molecule type" value="Genomic_DNA"/>
</dbReference>
<gene>
    <name evidence="2" type="ORF">TWF694_002018</name>
</gene>
<evidence type="ECO:0000256" key="1">
    <source>
        <dbReference type="SAM" id="SignalP"/>
    </source>
</evidence>
<accession>A0AAV9X5G1</accession>
<reference evidence="2 3" key="1">
    <citation type="submission" date="2019-10" db="EMBL/GenBank/DDBJ databases">
        <authorList>
            <person name="Palmer J.M."/>
        </authorList>
    </citation>
    <scope>NUCLEOTIDE SEQUENCE [LARGE SCALE GENOMIC DNA]</scope>
    <source>
        <strain evidence="2 3">TWF694</strain>
    </source>
</reference>
<sequence>MKVTFAIASAFLFATAHSLAVIDPARIDACKKPMDDGCAQLCKKCMIPSSPPASVNSCFEKGSFDKLCIPKASTSAASAKYAKIDCDKVATKNASVASQGECKVLCKFAKMDKAADWKEFEEHCKAN</sequence>
<keyword evidence="3" id="KW-1185">Reference proteome</keyword>
<name>A0AAV9X5G1_9PEZI</name>